<keyword evidence="2" id="KW-1185">Reference proteome</keyword>
<evidence type="ECO:0000313" key="1">
    <source>
        <dbReference type="EMBL" id="TFJ84118.1"/>
    </source>
</evidence>
<dbReference type="EMBL" id="SDOX01000020">
    <property type="protein sequence ID" value="TFJ84118.1"/>
    <property type="molecule type" value="Genomic_DNA"/>
</dbReference>
<dbReference type="Proteomes" id="UP000355283">
    <property type="component" value="Unassembled WGS sequence"/>
</dbReference>
<dbReference type="PANTHER" id="PTHR10826:SF1">
    <property type="entry name" value="COMPLEMENT COMPONENT 1 Q SUBCOMPONENT-BINDING PROTEIN, MITOCHONDRIAL"/>
    <property type="match status" value="1"/>
</dbReference>
<organism evidence="1 2">
    <name type="scientific">Nannochloropsis salina CCMP1776</name>
    <dbReference type="NCBI Taxonomy" id="1027361"/>
    <lineage>
        <taxon>Eukaryota</taxon>
        <taxon>Sar</taxon>
        <taxon>Stramenopiles</taxon>
        <taxon>Ochrophyta</taxon>
        <taxon>Eustigmatophyceae</taxon>
        <taxon>Eustigmatales</taxon>
        <taxon>Monodopsidaceae</taxon>
        <taxon>Microchloropsis</taxon>
        <taxon>Microchloropsis salina</taxon>
    </lineage>
</organism>
<dbReference type="InterPro" id="IPR003428">
    <property type="entry name" value="MAM33"/>
</dbReference>
<proteinExistence type="predicted"/>
<sequence>MLRTSTLALLRRAASATPQQQHHMATSLVFRAGTNATMGFVRHPQAISPISMVKSRRFGTHGDGDVMPSAMKGGSGGGHGTSAALEDLLARELQEEKDLMESEERAPELEDVSEKIHKRFHIKESPGSSIIKMHTKHNTEKIMVQFDVQDTTEDELDPQELEDEKAEDYTVGIRGVVTIAKAHHKLMFSVVFTNTVWVEKVALDSDGREWNDETLYWSDFSEYPEDVQEAFTRHLAVRNIDDELAVFVSYFAFEKEKEHYLTFLERATEFVGAK</sequence>
<dbReference type="PANTHER" id="PTHR10826">
    <property type="entry name" value="COMPLEMENT COMPONENT 1"/>
    <property type="match status" value="1"/>
</dbReference>
<evidence type="ECO:0000313" key="2">
    <source>
        <dbReference type="Proteomes" id="UP000355283"/>
    </source>
</evidence>
<reference evidence="1 2" key="1">
    <citation type="submission" date="2019-01" db="EMBL/GenBank/DDBJ databases">
        <title>Nuclear Genome Assembly of the Microalgal Biofuel strain Nannochloropsis salina CCMP1776.</title>
        <authorList>
            <person name="Hovde B."/>
        </authorList>
    </citation>
    <scope>NUCLEOTIDE SEQUENCE [LARGE SCALE GENOMIC DNA]</scope>
    <source>
        <strain evidence="1 2">CCMP1776</strain>
    </source>
</reference>
<accession>A0A4D9D653</accession>
<dbReference type="AlphaFoldDB" id="A0A4D9D653"/>
<dbReference type="InterPro" id="IPR036561">
    <property type="entry name" value="MAM33_sf"/>
</dbReference>
<dbReference type="SUPFAM" id="SSF54529">
    <property type="entry name" value="Mitochondrial glycoprotein MAM33-like"/>
    <property type="match status" value="1"/>
</dbReference>
<protein>
    <recommendedName>
        <fullName evidence="3">Mitochondrial glycoprotein domain-containing protein</fullName>
    </recommendedName>
</protein>
<dbReference type="Gene3D" id="3.10.280.10">
    <property type="entry name" value="Mitochondrial glycoprotein"/>
    <property type="match status" value="1"/>
</dbReference>
<name>A0A4D9D653_9STRA</name>
<comment type="caution">
    <text evidence="1">The sequence shown here is derived from an EMBL/GenBank/DDBJ whole genome shotgun (WGS) entry which is preliminary data.</text>
</comment>
<gene>
    <name evidence="1" type="ORF">NSK_004591</name>
</gene>
<dbReference type="Pfam" id="PF02330">
    <property type="entry name" value="MAM33"/>
    <property type="match status" value="1"/>
</dbReference>
<evidence type="ECO:0008006" key="3">
    <source>
        <dbReference type="Google" id="ProtNLM"/>
    </source>
</evidence>
<dbReference type="GO" id="GO:0005759">
    <property type="term" value="C:mitochondrial matrix"/>
    <property type="evidence" value="ECO:0007669"/>
    <property type="project" value="InterPro"/>
</dbReference>
<dbReference type="OrthoDB" id="278212at2759"/>